<dbReference type="KEGG" id="bmic:BMR1_01G01505"/>
<keyword evidence="3" id="KW-0540">Nuclease</keyword>
<keyword evidence="2" id="KW-0507">mRNA processing</keyword>
<dbReference type="CDD" id="cd16292">
    <property type="entry name" value="CPSF3-like_MBL-fold"/>
    <property type="match status" value="1"/>
</dbReference>
<dbReference type="InterPro" id="IPR011108">
    <property type="entry name" value="RMMBL"/>
</dbReference>
<dbReference type="InterPro" id="IPR021718">
    <property type="entry name" value="CPSF73-100_C"/>
</dbReference>
<dbReference type="SMART" id="SM00849">
    <property type="entry name" value="Lactamase_B"/>
    <property type="match status" value="1"/>
</dbReference>
<dbReference type="SUPFAM" id="SSF56281">
    <property type="entry name" value="Metallo-hydrolase/oxidoreductase"/>
    <property type="match status" value="1"/>
</dbReference>
<dbReference type="Pfam" id="PF10996">
    <property type="entry name" value="Beta-Casp"/>
    <property type="match status" value="1"/>
</dbReference>
<evidence type="ECO:0000256" key="5">
    <source>
        <dbReference type="ARBA" id="ARBA00023242"/>
    </source>
</evidence>
<dbReference type="GO" id="GO:0006398">
    <property type="term" value="P:mRNA 3'-end processing by stem-loop binding and cleavage"/>
    <property type="evidence" value="ECO:0007669"/>
    <property type="project" value="TreeGrafter"/>
</dbReference>
<dbReference type="Gene3D" id="3.60.15.10">
    <property type="entry name" value="Ribonuclease Z/Hydroxyacylglutathione hydrolase-like"/>
    <property type="match status" value="1"/>
</dbReference>
<dbReference type="Pfam" id="PF11718">
    <property type="entry name" value="CPSF73-100_C"/>
    <property type="match status" value="1"/>
</dbReference>
<dbReference type="EMBL" id="FO082871">
    <property type="protein sequence ID" value="SIO73291.1"/>
    <property type="molecule type" value="Genomic_DNA"/>
</dbReference>
<dbReference type="GO" id="GO:0005847">
    <property type="term" value="C:mRNA cleavage and polyadenylation specificity factor complex"/>
    <property type="evidence" value="ECO:0007669"/>
    <property type="project" value="TreeGrafter"/>
</dbReference>
<evidence type="ECO:0000259" key="6">
    <source>
        <dbReference type="SMART" id="SM00849"/>
    </source>
</evidence>
<evidence type="ECO:0000313" key="9">
    <source>
        <dbReference type="Proteomes" id="UP000002899"/>
    </source>
</evidence>
<keyword evidence="5" id="KW-0539">Nucleus</keyword>
<comment type="subcellular location">
    <subcellularLocation>
        <location evidence="1">Nucleus</location>
    </subcellularLocation>
</comment>
<name>A0A1N6LWN1_BABMR</name>
<evidence type="ECO:0000259" key="7">
    <source>
        <dbReference type="SMART" id="SM01027"/>
    </source>
</evidence>
<dbReference type="GO" id="GO:0004534">
    <property type="term" value="F:5'-3' RNA exonuclease activity"/>
    <property type="evidence" value="ECO:0007669"/>
    <property type="project" value="TreeGrafter"/>
</dbReference>
<evidence type="ECO:0000256" key="3">
    <source>
        <dbReference type="ARBA" id="ARBA00022722"/>
    </source>
</evidence>
<sequence>MKVVVLGAGCEVGRSCVILEHEGKQVMFDCGLHPALSGVGALPVFEAISIEKVNLCLVTHFHLDHCGAVPYLVGKTSFKGTIVMTEPTRVICRLMWADYEKMGKTLQGQTKIGEEGYAMDELITGSGLFNSEDVKKAFEMIRTIDFHEEIEIDGIKLTCYGAGHVLGACMFMVEIGGIRVLYTGDYSSEQDRHVPKAEIPPIDVHLLICESTYGTRIHDERTQRETRLIRSILNAVDNGGKCLLPVFALGRAQEILLILEEYWKANRRLHRVPIFYISPLSSKALKVYETFIGVCGEHIKRRVQQGENPYHFTHIKYAPTVDSVRSHLLRDAPCVIMTSPGMLQGGPSRDVFEIIAPDNRNGVILTGYTVKGTLADELKKEPDVIKLEDNIIKRRCFIEQISFSAHADYNQTRDFIDNLQVPNVLLVHGERKEMKRLHDKLLEDRPNLSVFMPEILQSVTFNFKRESRLLAVGKLAKELPALCEEGKTVEATVLCSGDIKRVMYKSELPEYFSDTCFVEEELSVEFPYSMAQLRSSLDTIFESLEDLNIDGTECLIICERVKATIIDNTLKLTFKSNPLSDMIADVTTIAAMGINRLTRPSLDSRIDYDKFFKTVLIYLSEMFGTLYTIDEKFIDPNSYIESIAVKKDYWFTIDTNSLPDPKSLIIVEITDIASGTSIICAINISDRKVICDDLETKDRILGVLKRVQMALLPVSL</sequence>
<evidence type="ECO:0000256" key="2">
    <source>
        <dbReference type="ARBA" id="ARBA00022664"/>
    </source>
</evidence>
<evidence type="ECO:0000256" key="4">
    <source>
        <dbReference type="ARBA" id="ARBA00022801"/>
    </source>
</evidence>
<dbReference type="InterPro" id="IPR050698">
    <property type="entry name" value="MBL"/>
</dbReference>
<dbReference type="SMART" id="SM01027">
    <property type="entry name" value="Beta-Casp"/>
    <property type="match status" value="1"/>
</dbReference>
<keyword evidence="9" id="KW-1185">Reference proteome</keyword>
<evidence type="ECO:0000256" key="1">
    <source>
        <dbReference type="ARBA" id="ARBA00004123"/>
    </source>
</evidence>
<dbReference type="OrthoDB" id="10249535at2759"/>
<organism evidence="8 9">
    <name type="scientific">Babesia microti (strain RI)</name>
    <dbReference type="NCBI Taxonomy" id="1133968"/>
    <lineage>
        <taxon>Eukaryota</taxon>
        <taxon>Sar</taxon>
        <taxon>Alveolata</taxon>
        <taxon>Apicomplexa</taxon>
        <taxon>Aconoidasida</taxon>
        <taxon>Piroplasmida</taxon>
        <taxon>Babesiidae</taxon>
        <taxon>Babesia</taxon>
    </lineage>
</organism>
<dbReference type="EC" id="3.1.27.-" evidence="8"/>
<dbReference type="GO" id="GO:0003723">
    <property type="term" value="F:RNA binding"/>
    <property type="evidence" value="ECO:0007669"/>
    <property type="project" value="TreeGrafter"/>
</dbReference>
<reference evidence="8 9" key="2">
    <citation type="journal article" date="2013" name="PLoS ONE">
        <title>Whole genome mapping and re-organization of the nuclear and mitochondrial genomes of Babesia microti isolates.</title>
        <authorList>
            <person name="Cornillot E."/>
            <person name="Dassouli A."/>
            <person name="Garg A."/>
            <person name="Pachikara N."/>
            <person name="Randazzo S."/>
            <person name="Depoix D."/>
            <person name="Carcy B."/>
            <person name="Delbecq S."/>
            <person name="Frutos R."/>
            <person name="Silva J.C."/>
            <person name="Sutton R."/>
            <person name="Krause P.J."/>
            <person name="Mamoun C.B."/>
        </authorList>
    </citation>
    <scope>NUCLEOTIDE SEQUENCE [LARGE SCALE GENOMIC DNA]</scope>
    <source>
        <strain evidence="8 9">RI</strain>
    </source>
</reference>
<feature type="domain" description="Beta-Casp" evidence="7">
    <location>
        <begin position="252"/>
        <end position="378"/>
    </location>
</feature>
<dbReference type="RefSeq" id="XP_021337395.1">
    <property type="nucleotide sequence ID" value="XM_021482490.1"/>
</dbReference>
<reference evidence="8 9" key="3">
    <citation type="journal article" date="2016" name="Sci. Rep.">
        <title>Genome-wide diversity and gene expression profiling of Babesia microti isolates identify polymorphic genes that mediate host-pathogen interactions.</title>
        <authorList>
            <person name="Silva J.C."/>
            <person name="Cornillot E."/>
            <person name="McCracken C."/>
            <person name="Usmani-Brown S."/>
            <person name="Dwivedi A."/>
            <person name="Ifeonu O.O."/>
            <person name="Crabtree J."/>
            <person name="Gotia H.T."/>
            <person name="Virji A.Z."/>
            <person name="Reynes C."/>
            <person name="Colinge J."/>
            <person name="Kumar V."/>
            <person name="Lawres L."/>
            <person name="Pazzi J.E."/>
            <person name="Pablo J.V."/>
            <person name="Hung C."/>
            <person name="Brancato J."/>
            <person name="Kumari P."/>
            <person name="Orvis J."/>
            <person name="Tretina K."/>
            <person name="Chibucos M."/>
            <person name="Ott S."/>
            <person name="Sadzewicz L."/>
            <person name="Sengamalay N."/>
            <person name="Shetty A.C."/>
            <person name="Su Q."/>
            <person name="Tallon L."/>
            <person name="Fraser C.M."/>
            <person name="Frutos R."/>
            <person name="Molina D.M."/>
            <person name="Krause P.J."/>
            <person name="Ben Mamoun C."/>
        </authorList>
    </citation>
    <scope>NUCLEOTIDE SEQUENCE [LARGE SCALE GENOMIC DNA]</scope>
    <source>
        <strain evidence="8 9">RI</strain>
    </source>
</reference>
<dbReference type="PANTHER" id="PTHR11203">
    <property type="entry name" value="CLEAVAGE AND POLYADENYLATION SPECIFICITY FACTOR FAMILY MEMBER"/>
    <property type="match status" value="1"/>
</dbReference>
<dbReference type="InterPro" id="IPR022712">
    <property type="entry name" value="Beta_Casp"/>
</dbReference>
<dbReference type="PANTHER" id="PTHR11203:SF11">
    <property type="entry name" value="CLEAVAGE AND POLYADENYLATION SPECIFICITY FACTOR SUBUNIT 3"/>
    <property type="match status" value="1"/>
</dbReference>
<proteinExistence type="predicted"/>
<dbReference type="Gene3D" id="3.40.50.10890">
    <property type="match status" value="1"/>
</dbReference>
<dbReference type="GeneID" id="24423376"/>
<protein>
    <submittedName>
        <fullName evidence="8">Cleavage and polyadenylation specificity factor subunit 3</fullName>
        <ecNumber evidence="8">3.1.27.-</ecNumber>
    </submittedName>
</protein>
<reference evidence="8 9" key="1">
    <citation type="journal article" date="2012" name="Nucleic Acids Res.">
        <title>Sequencing of the smallest Apicomplexan genome from the human pathogen Babesia microti.</title>
        <authorList>
            <person name="Cornillot E."/>
            <person name="Hadj-Kaddour K."/>
            <person name="Dassouli A."/>
            <person name="Noel B."/>
            <person name="Ranwez V."/>
            <person name="Vacherie B."/>
            <person name="Augagneur Y."/>
            <person name="Bres V."/>
            <person name="Duclos A."/>
            <person name="Randazzo S."/>
            <person name="Carcy B."/>
            <person name="Debierre-Grockiego F."/>
            <person name="Delbecq S."/>
            <person name="Moubri-Menage K."/>
            <person name="Shams-Eldin H."/>
            <person name="Usmani-Brown S."/>
            <person name="Bringaud F."/>
            <person name="Wincker P."/>
            <person name="Vivares C.P."/>
            <person name="Schwarz R.T."/>
            <person name="Schetters T.P."/>
            <person name="Krause P.J."/>
            <person name="Gorenflot A."/>
            <person name="Berry V."/>
            <person name="Barbe V."/>
            <person name="Ben Mamoun C."/>
        </authorList>
    </citation>
    <scope>NUCLEOTIDE SEQUENCE [LARGE SCALE GENOMIC DNA]</scope>
    <source>
        <strain evidence="8 9">RI</strain>
    </source>
</reference>
<gene>
    <name evidence="8" type="ORF">BMR1_01G01505</name>
</gene>
<evidence type="ECO:0000313" key="8">
    <source>
        <dbReference type="EMBL" id="SIO73291.1"/>
    </source>
</evidence>
<dbReference type="Proteomes" id="UP000002899">
    <property type="component" value="Chromosome I"/>
</dbReference>
<feature type="domain" description="Metallo-beta-lactamase" evidence="6">
    <location>
        <begin position="13"/>
        <end position="241"/>
    </location>
</feature>
<dbReference type="InterPro" id="IPR036866">
    <property type="entry name" value="RibonucZ/Hydroxyglut_hydro"/>
</dbReference>
<dbReference type="VEuPathDB" id="PiroplasmaDB:BMR1_01G01505"/>
<dbReference type="Pfam" id="PF16661">
    <property type="entry name" value="Lactamase_B_6"/>
    <property type="match status" value="1"/>
</dbReference>
<dbReference type="GO" id="GO:0004521">
    <property type="term" value="F:RNA endonuclease activity"/>
    <property type="evidence" value="ECO:0007669"/>
    <property type="project" value="TreeGrafter"/>
</dbReference>
<dbReference type="AlphaFoldDB" id="A0A1N6LWN1"/>
<dbReference type="InterPro" id="IPR001279">
    <property type="entry name" value="Metallo-B-lactamas"/>
</dbReference>
<accession>A0A1N6LWN1</accession>
<keyword evidence="4 8" id="KW-0378">Hydrolase</keyword>
<dbReference type="Pfam" id="PF07521">
    <property type="entry name" value="RMMBL"/>
    <property type="match status" value="1"/>
</dbReference>